<keyword evidence="4 9" id="KW-0418">Kinase</keyword>
<evidence type="ECO:0000259" key="8">
    <source>
        <dbReference type="Pfam" id="PF00294"/>
    </source>
</evidence>
<evidence type="ECO:0000313" key="9">
    <source>
        <dbReference type="EMBL" id="GAA2075760.1"/>
    </source>
</evidence>
<dbReference type="GO" id="GO:0016301">
    <property type="term" value="F:kinase activity"/>
    <property type="evidence" value="ECO:0007669"/>
    <property type="project" value="UniProtKB-KW"/>
</dbReference>
<dbReference type="InterPro" id="IPR029056">
    <property type="entry name" value="Ribokinase-like"/>
</dbReference>
<evidence type="ECO:0000256" key="4">
    <source>
        <dbReference type="ARBA" id="ARBA00022777"/>
    </source>
</evidence>
<evidence type="ECO:0000256" key="6">
    <source>
        <dbReference type="PIRNR" id="PIRNR000535"/>
    </source>
</evidence>
<dbReference type="PROSITE" id="PS00584">
    <property type="entry name" value="PFKB_KINASES_2"/>
    <property type="match status" value="1"/>
</dbReference>
<dbReference type="NCBIfam" id="TIGR03168">
    <property type="entry name" value="1-PFK"/>
    <property type="match status" value="1"/>
</dbReference>
<comment type="caution">
    <text evidence="9">The sequence shown here is derived from an EMBL/GenBank/DDBJ whole genome shotgun (WGS) entry which is preliminary data.</text>
</comment>
<dbReference type="InterPro" id="IPR011611">
    <property type="entry name" value="PfkB_dom"/>
</dbReference>
<keyword evidence="3" id="KW-0547">Nucleotide-binding</keyword>
<keyword evidence="10" id="KW-1185">Reference proteome</keyword>
<reference evidence="9 10" key="1">
    <citation type="journal article" date="2019" name="Int. J. Syst. Evol. Microbiol.">
        <title>The Global Catalogue of Microorganisms (GCM) 10K type strain sequencing project: providing services to taxonomists for standard genome sequencing and annotation.</title>
        <authorList>
            <consortium name="The Broad Institute Genomics Platform"/>
            <consortium name="The Broad Institute Genome Sequencing Center for Infectious Disease"/>
            <person name="Wu L."/>
            <person name="Ma J."/>
        </authorList>
    </citation>
    <scope>NUCLEOTIDE SEQUENCE [LARGE SCALE GENOMIC DNA]</scope>
    <source>
        <strain evidence="9 10">JCM 15749</strain>
    </source>
</reference>
<dbReference type="InterPro" id="IPR017583">
    <property type="entry name" value="Tagatose/fructose_Pkinase"/>
</dbReference>
<dbReference type="PIRSF" id="PIRSF000535">
    <property type="entry name" value="1PFK/6PFK/LacC"/>
    <property type="match status" value="1"/>
</dbReference>
<gene>
    <name evidence="9" type="ORF">GCM10009821_13660</name>
</gene>
<feature type="domain" description="Carbohydrate kinase PfkB" evidence="8">
    <location>
        <begin position="23"/>
        <end position="300"/>
    </location>
</feature>
<evidence type="ECO:0000256" key="3">
    <source>
        <dbReference type="ARBA" id="ARBA00022741"/>
    </source>
</evidence>
<evidence type="ECO:0000256" key="1">
    <source>
        <dbReference type="ARBA" id="ARBA00010688"/>
    </source>
</evidence>
<dbReference type="Proteomes" id="UP001501480">
    <property type="component" value="Unassembled WGS sequence"/>
</dbReference>
<dbReference type="EMBL" id="BAAAPY010000003">
    <property type="protein sequence ID" value="GAA2075760.1"/>
    <property type="molecule type" value="Genomic_DNA"/>
</dbReference>
<dbReference type="InterPro" id="IPR002173">
    <property type="entry name" value="Carboh/pur_kinase_PfkB_CS"/>
</dbReference>
<dbReference type="Gene3D" id="3.40.1190.20">
    <property type="match status" value="1"/>
</dbReference>
<dbReference type="Pfam" id="PF00294">
    <property type="entry name" value="PfkB"/>
    <property type="match status" value="1"/>
</dbReference>
<proteinExistence type="inferred from homology"/>
<feature type="region of interest" description="Disordered" evidence="7">
    <location>
        <begin position="290"/>
        <end position="327"/>
    </location>
</feature>
<evidence type="ECO:0000256" key="5">
    <source>
        <dbReference type="ARBA" id="ARBA00022840"/>
    </source>
</evidence>
<evidence type="ECO:0000256" key="7">
    <source>
        <dbReference type="SAM" id="MobiDB-lite"/>
    </source>
</evidence>
<accession>A0ABN2VYW8</accession>
<dbReference type="CDD" id="cd01164">
    <property type="entry name" value="FruK_PfkB_like"/>
    <property type="match status" value="1"/>
</dbReference>
<organism evidence="9 10">
    <name type="scientific">Aeromicrobium halocynthiae</name>
    <dbReference type="NCBI Taxonomy" id="560557"/>
    <lineage>
        <taxon>Bacteria</taxon>
        <taxon>Bacillati</taxon>
        <taxon>Actinomycetota</taxon>
        <taxon>Actinomycetes</taxon>
        <taxon>Propionibacteriales</taxon>
        <taxon>Nocardioidaceae</taxon>
        <taxon>Aeromicrobium</taxon>
    </lineage>
</organism>
<evidence type="ECO:0000256" key="2">
    <source>
        <dbReference type="ARBA" id="ARBA00022679"/>
    </source>
</evidence>
<dbReference type="RefSeq" id="WP_344326251.1">
    <property type="nucleotide sequence ID" value="NZ_BAAAPY010000003.1"/>
</dbReference>
<dbReference type="PANTHER" id="PTHR46566:SF5">
    <property type="entry name" value="1-PHOSPHOFRUCTOKINASE"/>
    <property type="match status" value="1"/>
</dbReference>
<keyword evidence="5" id="KW-0067">ATP-binding</keyword>
<evidence type="ECO:0000313" key="10">
    <source>
        <dbReference type="Proteomes" id="UP001501480"/>
    </source>
</evidence>
<sequence length="327" mass="32518">MIVTVTANPAIDRLVPLGSSLERGAVQRTGAAVDQPGGKGINVARVVHAAGARTCAVVPVGPHDALLSTLEPTGLPTRLVPVAHPTRVNLTLAEPDGTTTKLNAPGAGLTGRELDELASAVLRAARGAQWVAICGSLPTDVDPSWYADLLRSLRGSGVRVAVDTSGPALEAVLADPACAPDVVKPNGHELVEILGGDAEAVEADPELAAAAAQRLRAERGPADVLLTLGSTGAVLATAAGSWFCASPPITPRSTVGAGDSSLAGYLLARVAGHDDPTTVATAVAHGSAAAALPGSTPPTPADVDALATPAAEGLGNAPTAKDPSWTA</sequence>
<dbReference type="SUPFAM" id="SSF53613">
    <property type="entry name" value="Ribokinase-like"/>
    <property type="match status" value="1"/>
</dbReference>
<protein>
    <submittedName>
        <fullName evidence="9">Hexose kinase</fullName>
    </submittedName>
</protein>
<comment type="similarity">
    <text evidence="1">Belongs to the carbohydrate kinase PfkB family.</text>
</comment>
<keyword evidence="2 6" id="KW-0808">Transferase</keyword>
<dbReference type="PANTHER" id="PTHR46566">
    <property type="entry name" value="1-PHOSPHOFRUCTOKINASE-RELATED"/>
    <property type="match status" value="1"/>
</dbReference>
<name>A0ABN2VYW8_9ACTN</name>